<dbReference type="InterPro" id="IPR005225">
    <property type="entry name" value="Small_GTP-bd"/>
</dbReference>
<dbReference type="InterPro" id="IPR027417">
    <property type="entry name" value="P-loop_NTPase"/>
</dbReference>
<proteinExistence type="inferred from homology"/>
<dbReference type="InParanoid" id="A0A0P9A3Z5"/>
<protein>
    <submittedName>
        <fullName evidence="3">Uncharacterized protein</fullName>
    </submittedName>
</protein>
<evidence type="ECO:0000313" key="4">
    <source>
        <dbReference type="Proteomes" id="UP000007801"/>
    </source>
</evidence>
<dbReference type="CDD" id="cd00154">
    <property type="entry name" value="Rab"/>
    <property type="match status" value="1"/>
</dbReference>
<evidence type="ECO:0000256" key="2">
    <source>
        <dbReference type="ARBA" id="ARBA00022741"/>
    </source>
</evidence>
<comment type="similarity">
    <text evidence="1">Belongs to the small GTPase superfamily. Rab family.</text>
</comment>
<accession>A0A0P9A3Z5</accession>
<dbReference type="InterPro" id="IPR001806">
    <property type="entry name" value="Small_GTPase"/>
</dbReference>
<dbReference type="Proteomes" id="UP000007801">
    <property type="component" value="Unassembled WGS sequence"/>
</dbReference>
<dbReference type="GO" id="GO:0005525">
    <property type="term" value="F:GTP binding"/>
    <property type="evidence" value="ECO:0007669"/>
    <property type="project" value="InterPro"/>
</dbReference>
<dbReference type="SMART" id="SM00174">
    <property type="entry name" value="RHO"/>
    <property type="match status" value="1"/>
</dbReference>
<dbReference type="FunFam" id="3.40.50.300:FF:001447">
    <property type="entry name" value="Ras-related protein Rab-1B"/>
    <property type="match status" value="1"/>
</dbReference>
<dbReference type="Pfam" id="PF00071">
    <property type="entry name" value="Ras"/>
    <property type="match status" value="1"/>
</dbReference>
<dbReference type="AlphaFoldDB" id="A0A0P9A3Z5"/>
<dbReference type="Gene3D" id="3.40.50.300">
    <property type="entry name" value="P-loop containing nucleotide triphosphate hydrolases"/>
    <property type="match status" value="1"/>
</dbReference>
<dbReference type="STRING" id="7217.A0A0P9A3Z5"/>
<dbReference type="GO" id="GO:0003924">
    <property type="term" value="F:GTPase activity"/>
    <property type="evidence" value="ECO:0007669"/>
    <property type="project" value="InterPro"/>
</dbReference>
<dbReference type="SUPFAM" id="SSF52540">
    <property type="entry name" value="P-loop containing nucleoside triphosphate hydrolases"/>
    <property type="match status" value="1"/>
</dbReference>
<dbReference type="KEGG" id="dan:26513957"/>
<evidence type="ECO:0000256" key="1">
    <source>
        <dbReference type="ARBA" id="ARBA00006270"/>
    </source>
</evidence>
<dbReference type="PRINTS" id="PR00449">
    <property type="entry name" value="RASTRNSFRMNG"/>
</dbReference>
<dbReference type="PANTHER" id="PTHR47978">
    <property type="match status" value="1"/>
</dbReference>
<dbReference type="SMART" id="SM00173">
    <property type="entry name" value="RAS"/>
    <property type="match status" value="1"/>
</dbReference>
<dbReference type="GeneID" id="26513957"/>
<dbReference type="PROSITE" id="PS51419">
    <property type="entry name" value="RAB"/>
    <property type="match status" value="1"/>
</dbReference>
<dbReference type="SMART" id="SM00175">
    <property type="entry name" value="RAB"/>
    <property type="match status" value="1"/>
</dbReference>
<keyword evidence="2" id="KW-0547">Nucleotide-binding</keyword>
<keyword evidence="4" id="KW-1185">Reference proteome</keyword>
<dbReference type="PROSITE" id="PS51421">
    <property type="entry name" value="RAS"/>
    <property type="match status" value="1"/>
</dbReference>
<dbReference type="EMBL" id="CH902620">
    <property type="protein sequence ID" value="KPU73310.1"/>
    <property type="molecule type" value="Genomic_DNA"/>
</dbReference>
<organism evidence="3 4">
    <name type="scientific">Drosophila ananassae</name>
    <name type="common">Fruit fly</name>
    <dbReference type="NCBI Taxonomy" id="7217"/>
    <lineage>
        <taxon>Eukaryota</taxon>
        <taxon>Metazoa</taxon>
        <taxon>Ecdysozoa</taxon>
        <taxon>Arthropoda</taxon>
        <taxon>Hexapoda</taxon>
        <taxon>Insecta</taxon>
        <taxon>Pterygota</taxon>
        <taxon>Neoptera</taxon>
        <taxon>Endopterygota</taxon>
        <taxon>Diptera</taxon>
        <taxon>Brachycera</taxon>
        <taxon>Muscomorpha</taxon>
        <taxon>Ephydroidea</taxon>
        <taxon>Drosophilidae</taxon>
        <taxon>Drosophila</taxon>
        <taxon>Sophophora</taxon>
    </lineage>
</organism>
<reference evidence="3 4" key="1">
    <citation type="journal article" date="2007" name="Nature">
        <title>Evolution of genes and genomes on the Drosophila phylogeny.</title>
        <authorList>
            <consortium name="Drosophila 12 Genomes Consortium"/>
            <person name="Clark A.G."/>
            <person name="Eisen M.B."/>
            <person name="Smith D.R."/>
            <person name="Bergman C.M."/>
            <person name="Oliver B."/>
            <person name="Markow T.A."/>
            <person name="Kaufman T.C."/>
            <person name="Kellis M."/>
            <person name="Gelbart W."/>
            <person name="Iyer V.N."/>
            <person name="Pollard D.A."/>
            <person name="Sackton T.B."/>
            <person name="Larracuente A.M."/>
            <person name="Singh N.D."/>
            <person name="Abad J.P."/>
            <person name="Abt D.N."/>
            <person name="Adryan B."/>
            <person name="Aguade M."/>
            <person name="Akashi H."/>
            <person name="Anderson W.W."/>
            <person name="Aquadro C.F."/>
            <person name="Ardell D.H."/>
            <person name="Arguello R."/>
            <person name="Artieri C.G."/>
            <person name="Barbash D.A."/>
            <person name="Barker D."/>
            <person name="Barsanti P."/>
            <person name="Batterham P."/>
            <person name="Batzoglou S."/>
            <person name="Begun D."/>
            <person name="Bhutkar A."/>
            <person name="Blanco E."/>
            <person name="Bosak S.A."/>
            <person name="Bradley R.K."/>
            <person name="Brand A.D."/>
            <person name="Brent M.R."/>
            <person name="Brooks A.N."/>
            <person name="Brown R.H."/>
            <person name="Butlin R.K."/>
            <person name="Caggese C."/>
            <person name="Calvi B.R."/>
            <person name="Bernardo de Carvalho A."/>
            <person name="Caspi A."/>
            <person name="Castrezana S."/>
            <person name="Celniker S.E."/>
            <person name="Chang J.L."/>
            <person name="Chapple C."/>
            <person name="Chatterji S."/>
            <person name="Chinwalla A."/>
            <person name="Civetta A."/>
            <person name="Clifton S.W."/>
            <person name="Comeron J.M."/>
            <person name="Costello J.C."/>
            <person name="Coyne J.A."/>
            <person name="Daub J."/>
            <person name="David R.G."/>
            <person name="Delcher A.L."/>
            <person name="Delehaunty K."/>
            <person name="Do C.B."/>
            <person name="Ebling H."/>
            <person name="Edwards K."/>
            <person name="Eickbush T."/>
            <person name="Evans J.D."/>
            <person name="Filipski A."/>
            <person name="Findeiss S."/>
            <person name="Freyhult E."/>
            <person name="Fulton L."/>
            <person name="Fulton R."/>
            <person name="Garcia A.C."/>
            <person name="Gardiner A."/>
            <person name="Garfield D.A."/>
            <person name="Garvin B.E."/>
            <person name="Gibson G."/>
            <person name="Gilbert D."/>
            <person name="Gnerre S."/>
            <person name="Godfrey J."/>
            <person name="Good R."/>
            <person name="Gotea V."/>
            <person name="Gravely B."/>
            <person name="Greenberg A.J."/>
            <person name="Griffiths-Jones S."/>
            <person name="Gross S."/>
            <person name="Guigo R."/>
            <person name="Gustafson E.A."/>
            <person name="Haerty W."/>
            <person name="Hahn M.W."/>
            <person name="Halligan D.L."/>
            <person name="Halpern A.L."/>
            <person name="Halter G.M."/>
            <person name="Han M.V."/>
            <person name="Heger A."/>
            <person name="Hillier L."/>
            <person name="Hinrichs A.S."/>
            <person name="Holmes I."/>
            <person name="Hoskins R.A."/>
            <person name="Hubisz M.J."/>
            <person name="Hultmark D."/>
            <person name="Huntley M.A."/>
            <person name="Jaffe D.B."/>
            <person name="Jagadeeshan S."/>
            <person name="Jeck W.R."/>
            <person name="Johnson J."/>
            <person name="Jones C.D."/>
            <person name="Jordan W.C."/>
            <person name="Karpen G.H."/>
            <person name="Kataoka E."/>
            <person name="Keightley P.D."/>
            <person name="Kheradpour P."/>
            <person name="Kirkness E.F."/>
            <person name="Koerich L.B."/>
            <person name="Kristiansen K."/>
            <person name="Kudrna D."/>
            <person name="Kulathinal R.J."/>
            <person name="Kumar S."/>
            <person name="Kwok R."/>
            <person name="Lander E."/>
            <person name="Langley C.H."/>
            <person name="Lapoint R."/>
            <person name="Lazzaro B.P."/>
            <person name="Lee S.J."/>
            <person name="Levesque L."/>
            <person name="Li R."/>
            <person name="Lin C.F."/>
            <person name="Lin M.F."/>
            <person name="Lindblad-Toh K."/>
            <person name="Llopart A."/>
            <person name="Long M."/>
            <person name="Low L."/>
            <person name="Lozovsky E."/>
            <person name="Lu J."/>
            <person name="Luo M."/>
            <person name="Machado C.A."/>
            <person name="Makalowski W."/>
            <person name="Marzo M."/>
            <person name="Matsuda M."/>
            <person name="Matzkin L."/>
            <person name="McAllister B."/>
            <person name="McBride C.S."/>
            <person name="McKernan B."/>
            <person name="McKernan K."/>
            <person name="Mendez-Lago M."/>
            <person name="Minx P."/>
            <person name="Mollenhauer M.U."/>
            <person name="Montooth K."/>
            <person name="Mount S.M."/>
            <person name="Mu X."/>
            <person name="Myers E."/>
            <person name="Negre B."/>
            <person name="Newfeld S."/>
            <person name="Nielsen R."/>
            <person name="Noor M.A."/>
            <person name="O'Grady P."/>
            <person name="Pachter L."/>
            <person name="Papaceit M."/>
            <person name="Parisi M.J."/>
            <person name="Parisi M."/>
            <person name="Parts L."/>
            <person name="Pedersen J.S."/>
            <person name="Pesole G."/>
            <person name="Phillippy A.M."/>
            <person name="Ponting C.P."/>
            <person name="Pop M."/>
            <person name="Porcelli D."/>
            <person name="Powell J.R."/>
            <person name="Prohaska S."/>
            <person name="Pruitt K."/>
            <person name="Puig M."/>
            <person name="Quesneville H."/>
            <person name="Ram K.R."/>
            <person name="Rand D."/>
            <person name="Rasmussen M.D."/>
            <person name="Reed L.K."/>
            <person name="Reenan R."/>
            <person name="Reily A."/>
            <person name="Remington K.A."/>
            <person name="Rieger T.T."/>
            <person name="Ritchie M.G."/>
            <person name="Robin C."/>
            <person name="Rogers Y.H."/>
            <person name="Rohde C."/>
            <person name="Rozas J."/>
            <person name="Rubenfield M.J."/>
            <person name="Ruiz A."/>
            <person name="Russo S."/>
            <person name="Salzberg S.L."/>
            <person name="Sanchez-Gracia A."/>
            <person name="Saranga D.J."/>
            <person name="Sato H."/>
            <person name="Schaeffer S.W."/>
            <person name="Schatz M.C."/>
            <person name="Schlenke T."/>
            <person name="Schwartz R."/>
            <person name="Segarra C."/>
            <person name="Singh R.S."/>
            <person name="Sirot L."/>
            <person name="Sirota M."/>
            <person name="Sisneros N.B."/>
            <person name="Smith C.D."/>
            <person name="Smith T.F."/>
            <person name="Spieth J."/>
            <person name="Stage D.E."/>
            <person name="Stark A."/>
            <person name="Stephan W."/>
            <person name="Strausberg R.L."/>
            <person name="Strempel S."/>
            <person name="Sturgill D."/>
            <person name="Sutton G."/>
            <person name="Sutton G.G."/>
            <person name="Tao W."/>
            <person name="Teichmann S."/>
            <person name="Tobari Y.N."/>
            <person name="Tomimura Y."/>
            <person name="Tsolas J.M."/>
            <person name="Valente V.L."/>
            <person name="Venter E."/>
            <person name="Venter J.C."/>
            <person name="Vicario S."/>
            <person name="Vieira F.G."/>
            <person name="Vilella A.J."/>
            <person name="Villasante A."/>
            <person name="Walenz B."/>
            <person name="Wang J."/>
            <person name="Wasserman M."/>
            <person name="Watts T."/>
            <person name="Wilson D."/>
            <person name="Wilson R.K."/>
            <person name="Wing R.A."/>
            <person name="Wolfner M.F."/>
            <person name="Wong A."/>
            <person name="Wong G.K."/>
            <person name="Wu C.I."/>
            <person name="Wu G."/>
            <person name="Yamamoto D."/>
            <person name="Yang H.P."/>
            <person name="Yang S.P."/>
            <person name="Yorke J.A."/>
            <person name="Yoshida K."/>
            <person name="Zdobnov E."/>
            <person name="Zhang P."/>
            <person name="Zhang Y."/>
            <person name="Zimin A.V."/>
            <person name="Baldwin J."/>
            <person name="Abdouelleil A."/>
            <person name="Abdulkadir J."/>
            <person name="Abebe A."/>
            <person name="Abera B."/>
            <person name="Abreu J."/>
            <person name="Acer S.C."/>
            <person name="Aftuck L."/>
            <person name="Alexander A."/>
            <person name="An P."/>
            <person name="Anderson E."/>
            <person name="Anderson S."/>
            <person name="Arachi H."/>
            <person name="Azer M."/>
            <person name="Bachantsang P."/>
            <person name="Barry A."/>
            <person name="Bayul T."/>
            <person name="Berlin A."/>
            <person name="Bessette D."/>
            <person name="Bloom T."/>
            <person name="Blye J."/>
            <person name="Boguslavskiy L."/>
            <person name="Bonnet C."/>
            <person name="Boukhgalter B."/>
            <person name="Bourzgui I."/>
            <person name="Brown A."/>
            <person name="Cahill P."/>
            <person name="Channer S."/>
            <person name="Cheshatsang Y."/>
            <person name="Chuda L."/>
            <person name="Citroen M."/>
            <person name="Collymore A."/>
            <person name="Cooke P."/>
            <person name="Costello M."/>
            <person name="D'Aco K."/>
            <person name="Daza R."/>
            <person name="De Haan G."/>
            <person name="DeGray S."/>
            <person name="DeMaso C."/>
            <person name="Dhargay N."/>
            <person name="Dooley K."/>
            <person name="Dooley E."/>
            <person name="Doricent M."/>
            <person name="Dorje P."/>
            <person name="Dorjee K."/>
            <person name="Dupes A."/>
            <person name="Elong R."/>
            <person name="Falk J."/>
            <person name="Farina A."/>
            <person name="Faro S."/>
            <person name="Ferguson D."/>
            <person name="Fisher S."/>
            <person name="Foley C.D."/>
            <person name="Franke A."/>
            <person name="Friedrich D."/>
            <person name="Gadbois L."/>
            <person name="Gearin G."/>
            <person name="Gearin C.R."/>
            <person name="Giannoukos G."/>
            <person name="Goode T."/>
            <person name="Graham J."/>
            <person name="Grandbois E."/>
            <person name="Grewal S."/>
            <person name="Gyaltsen K."/>
            <person name="Hafez N."/>
            <person name="Hagos B."/>
            <person name="Hall J."/>
            <person name="Henson C."/>
            <person name="Hollinger A."/>
            <person name="Honan T."/>
            <person name="Huard M.D."/>
            <person name="Hughes L."/>
            <person name="Hurhula B."/>
            <person name="Husby M.E."/>
            <person name="Kamat A."/>
            <person name="Kanga B."/>
            <person name="Kashin S."/>
            <person name="Khazanovich D."/>
            <person name="Kisner P."/>
            <person name="Lance K."/>
            <person name="Lara M."/>
            <person name="Lee W."/>
            <person name="Lennon N."/>
            <person name="Letendre F."/>
            <person name="LeVine R."/>
            <person name="Lipovsky A."/>
            <person name="Liu X."/>
            <person name="Liu J."/>
            <person name="Liu S."/>
            <person name="Lokyitsang T."/>
            <person name="Lokyitsang Y."/>
            <person name="Lubonja R."/>
            <person name="Lui A."/>
            <person name="MacDonald P."/>
            <person name="Magnisalis V."/>
            <person name="Maru K."/>
            <person name="Matthews C."/>
            <person name="McCusker W."/>
            <person name="McDonough S."/>
            <person name="Mehta T."/>
            <person name="Meldrim J."/>
            <person name="Meneus L."/>
            <person name="Mihai O."/>
            <person name="Mihalev A."/>
            <person name="Mihova T."/>
            <person name="Mittelman R."/>
            <person name="Mlenga V."/>
            <person name="Montmayeur A."/>
            <person name="Mulrain L."/>
            <person name="Navidi A."/>
            <person name="Naylor J."/>
            <person name="Negash T."/>
            <person name="Nguyen T."/>
            <person name="Nguyen N."/>
            <person name="Nicol R."/>
            <person name="Norbu C."/>
            <person name="Norbu N."/>
            <person name="Novod N."/>
            <person name="O'Neill B."/>
            <person name="Osman S."/>
            <person name="Markiewicz E."/>
            <person name="Oyono O.L."/>
            <person name="Patti C."/>
            <person name="Phunkhang P."/>
            <person name="Pierre F."/>
            <person name="Priest M."/>
            <person name="Raghuraman S."/>
            <person name="Rege F."/>
            <person name="Reyes R."/>
            <person name="Rise C."/>
            <person name="Rogov P."/>
            <person name="Ross K."/>
            <person name="Ryan E."/>
            <person name="Settipalli S."/>
            <person name="Shea T."/>
            <person name="Sherpa N."/>
            <person name="Shi L."/>
            <person name="Shih D."/>
            <person name="Sparrow T."/>
            <person name="Spaulding J."/>
            <person name="Stalker J."/>
            <person name="Stange-Thomann N."/>
            <person name="Stavropoulos S."/>
            <person name="Stone C."/>
            <person name="Strader C."/>
            <person name="Tesfaye S."/>
            <person name="Thomson T."/>
            <person name="Thoulutsang Y."/>
            <person name="Thoulutsang D."/>
            <person name="Topham K."/>
            <person name="Topping I."/>
            <person name="Tsamla T."/>
            <person name="Vassiliev H."/>
            <person name="Vo A."/>
            <person name="Wangchuk T."/>
            <person name="Wangdi T."/>
            <person name="Weiand M."/>
            <person name="Wilkinson J."/>
            <person name="Wilson A."/>
            <person name="Yadav S."/>
            <person name="Young G."/>
            <person name="Yu Q."/>
            <person name="Zembek L."/>
            <person name="Zhong D."/>
            <person name="Zimmer A."/>
            <person name="Zwirko Z."/>
            <person name="Jaffe D.B."/>
            <person name="Alvarez P."/>
            <person name="Brockman W."/>
            <person name="Butler J."/>
            <person name="Chin C."/>
            <person name="Gnerre S."/>
            <person name="Grabherr M."/>
            <person name="Kleber M."/>
            <person name="Mauceli E."/>
            <person name="MacCallum I."/>
        </authorList>
    </citation>
    <scope>NUCLEOTIDE SEQUENCE [LARGE SCALE GENOMIC DNA]</scope>
    <source>
        <strain evidence="4">Tucson 14024-0371.13</strain>
    </source>
</reference>
<dbReference type="OrthoDB" id="9989112at2759"/>
<name>A0A0P9A3Z5_DROAN</name>
<sequence>MEPLTGEAVYNLIILGNREVGKTSISWRYVKEVFYKNPLPTEGVDFLTKTIPEPNLRVRLKISDTSGKECFREILLKSTRVHGAMLVYDIHDRESYDAAKQWVVKLKARQYPWIVLALVGNKMDVPKDRVISTEEAKHYAQENGLLFSETSAKADINITECFLNIAIRIRQMDVTAILEECDQRMKNRNQSCRFPRFRWL</sequence>
<evidence type="ECO:0000313" key="3">
    <source>
        <dbReference type="EMBL" id="KPU73310.1"/>
    </source>
</evidence>
<dbReference type="NCBIfam" id="TIGR00231">
    <property type="entry name" value="small_GTP"/>
    <property type="match status" value="1"/>
</dbReference>
<gene>
    <name evidence="3" type="primary">Dana\GF26548</name>
    <name evidence="3" type="ORF">GF26548</name>
</gene>